<keyword evidence="2 6" id="KW-0812">Transmembrane</keyword>
<reference evidence="8 9" key="1">
    <citation type="journal article" date="2015" name="Environ. Microbiol.">
        <title>Metagenome sequence of Elaphomyces granulatus from sporocarp tissue reveals Ascomycota ectomycorrhizal fingerprints of genome expansion and a Proteobacteria-rich microbiome.</title>
        <authorList>
            <person name="Quandt C.A."/>
            <person name="Kohler A."/>
            <person name="Hesse C.N."/>
            <person name="Sharpton T.J."/>
            <person name="Martin F."/>
            <person name="Spatafora J.W."/>
        </authorList>
    </citation>
    <scope>NUCLEOTIDE SEQUENCE [LARGE SCALE GENOMIC DNA]</scope>
    <source>
        <strain evidence="8 9">OSC145934</strain>
    </source>
</reference>
<evidence type="ECO:0000256" key="6">
    <source>
        <dbReference type="SAM" id="Phobius"/>
    </source>
</evidence>
<gene>
    <name evidence="8" type="ORF">Egran_06628</name>
</gene>
<evidence type="ECO:0000313" key="8">
    <source>
        <dbReference type="EMBL" id="OXV05604.1"/>
    </source>
</evidence>
<proteinExistence type="inferred from homology"/>
<feature type="transmembrane region" description="Helical" evidence="6">
    <location>
        <begin position="20"/>
        <end position="41"/>
    </location>
</feature>
<feature type="domain" description="Rhodopsin" evidence="7">
    <location>
        <begin position="2"/>
        <end position="147"/>
    </location>
</feature>
<dbReference type="PANTHER" id="PTHR33048">
    <property type="entry name" value="PTH11-LIKE INTEGRAL MEMBRANE PROTEIN (AFU_ORTHOLOGUE AFUA_5G11245)"/>
    <property type="match status" value="1"/>
</dbReference>
<keyword evidence="9" id="KW-1185">Reference proteome</keyword>
<dbReference type="InterPro" id="IPR049326">
    <property type="entry name" value="Rhodopsin_dom_fungi"/>
</dbReference>
<evidence type="ECO:0000256" key="1">
    <source>
        <dbReference type="ARBA" id="ARBA00004141"/>
    </source>
</evidence>
<comment type="caution">
    <text evidence="8">The sequence shown here is derived from an EMBL/GenBank/DDBJ whole genome shotgun (WGS) entry which is preliminary data.</text>
</comment>
<evidence type="ECO:0000256" key="3">
    <source>
        <dbReference type="ARBA" id="ARBA00022989"/>
    </source>
</evidence>
<dbReference type="Pfam" id="PF20684">
    <property type="entry name" value="Fung_rhodopsin"/>
    <property type="match status" value="1"/>
</dbReference>
<dbReference type="EMBL" id="NPHW01006702">
    <property type="protein sequence ID" value="OXV05604.1"/>
    <property type="molecule type" value="Genomic_DNA"/>
</dbReference>
<protein>
    <recommendedName>
        <fullName evidence="7">Rhodopsin domain-containing protein</fullName>
    </recommendedName>
</protein>
<dbReference type="GO" id="GO:0016020">
    <property type="term" value="C:membrane"/>
    <property type="evidence" value="ECO:0007669"/>
    <property type="project" value="UniProtKB-SubCell"/>
</dbReference>
<accession>A0A232LND0</accession>
<comment type="subcellular location">
    <subcellularLocation>
        <location evidence="1">Membrane</location>
        <topology evidence="1">Multi-pass membrane protein</topology>
    </subcellularLocation>
</comment>
<dbReference type="PANTHER" id="PTHR33048:SF165">
    <property type="entry name" value="INTEGRAL MEMBRANE PROTEIN"/>
    <property type="match status" value="1"/>
</dbReference>
<evidence type="ECO:0000313" key="9">
    <source>
        <dbReference type="Proteomes" id="UP000243515"/>
    </source>
</evidence>
<comment type="similarity">
    <text evidence="5">Belongs to the SAT4 family.</text>
</comment>
<feature type="transmembrane region" description="Helical" evidence="6">
    <location>
        <begin position="74"/>
        <end position="94"/>
    </location>
</feature>
<keyword evidence="3 6" id="KW-1133">Transmembrane helix</keyword>
<dbReference type="InterPro" id="IPR052337">
    <property type="entry name" value="SAT4-like"/>
</dbReference>
<name>A0A232LND0_9EURO</name>
<dbReference type="AlphaFoldDB" id="A0A232LND0"/>
<sequence length="203" mass="22747">MAVVAFLHRMHGPNQRNRVIFLWTVAGSNAIMNLITLTVILTQCTPISKVWDASVPGYCADVSRIRDYNYVQGSLSALCDFILALYPITFLWELQLKRSVKIGLCMLMGLGILPGICAICKTVKVQQLSFDNLAGIPIHIASVILWTTDVGGFDRGLHSSDTPSLPPNTRQGVKFYAHNNRRKDWSRRLEDRTKIFLGAPLCW</sequence>
<evidence type="ECO:0000256" key="4">
    <source>
        <dbReference type="ARBA" id="ARBA00023136"/>
    </source>
</evidence>
<evidence type="ECO:0000256" key="2">
    <source>
        <dbReference type="ARBA" id="ARBA00022692"/>
    </source>
</evidence>
<evidence type="ECO:0000256" key="5">
    <source>
        <dbReference type="ARBA" id="ARBA00038359"/>
    </source>
</evidence>
<dbReference type="Proteomes" id="UP000243515">
    <property type="component" value="Unassembled WGS sequence"/>
</dbReference>
<organism evidence="8 9">
    <name type="scientific">Elaphomyces granulatus</name>
    <dbReference type="NCBI Taxonomy" id="519963"/>
    <lineage>
        <taxon>Eukaryota</taxon>
        <taxon>Fungi</taxon>
        <taxon>Dikarya</taxon>
        <taxon>Ascomycota</taxon>
        <taxon>Pezizomycotina</taxon>
        <taxon>Eurotiomycetes</taxon>
        <taxon>Eurotiomycetidae</taxon>
        <taxon>Eurotiales</taxon>
        <taxon>Elaphomycetaceae</taxon>
        <taxon>Elaphomyces</taxon>
    </lineage>
</organism>
<keyword evidence="4 6" id="KW-0472">Membrane</keyword>
<dbReference type="OrthoDB" id="3934549at2759"/>
<evidence type="ECO:0000259" key="7">
    <source>
        <dbReference type="Pfam" id="PF20684"/>
    </source>
</evidence>